<dbReference type="AlphaFoldDB" id="A0A1Q9EKB9"/>
<dbReference type="OrthoDB" id="26525at2759"/>
<protein>
    <submittedName>
        <fullName evidence="4">Calmodulin-4</fullName>
    </submittedName>
</protein>
<sequence>MDGKLITDVFRRFDKNRDGIISAEELLSVLSRITLEKQDMSKLLKHIDTNGDGQIQYEEFVNWILRAGSGDGQDQERSSVLEAHAHAAHHKVQRVRDSQTGARRAEVFVNQLTSEKGRASLAELAERPPKGALAVCAAAYNLLYKSSKKVDWSTAKSMLADLDQFQERLLAFEPAAIPDFVVQSYQQTLELPYFDFNRMVETNYACACLASWVLASTSSVKESRQLAPWEEAAHRADTALEVLKPPSAQKEAEDKVDQLQFFFIKQSQLTKVRELETVYGQQYLDVKPGIDREREELDDRLDVMNSQRGALTHIRAAPIPSMLRRITDTERGLKDLTKRQESLEKDIRRDYHFEIKGVEEMRKVQISDETEEKVDKERFRIDRIQKEVKQEIREMGKTQLADRAKNDQRAEQVMIRVATPWDCQKRHAKSNTVRNQIRMDLEEERELNAPARAQFDSVSKRHGTNSLTGLLLEGCRVAWA</sequence>
<dbReference type="SUPFAM" id="SSF47473">
    <property type="entry name" value="EF-hand"/>
    <property type="match status" value="1"/>
</dbReference>
<dbReference type="InterPro" id="IPR002048">
    <property type="entry name" value="EF_hand_dom"/>
</dbReference>
<dbReference type="Gene3D" id="1.10.238.10">
    <property type="entry name" value="EF-hand"/>
    <property type="match status" value="1"/>
</dbReference>
<dbReference type="PROSITE" id="PS00018">
    <property type="entry name" value="EF_HAND_1"/>
    <property type="match status" value="1"/>
</dbReference>
<evidence type="ECO:0000313" key="5">
    <source>
        <dbReference type="Proteomes" id="UP000186817"/>
    </source>
</evidence>
<feature type="coiled-coil region" evidence="2">
    <location>
        <begin position="326"/>
        <end position="394"/>
    </location>
</feature>
<feature type="domain" description="EF-hand" evidence="3">
    <location>
        <begin position="1"/>
        <end position="33"/>
    </location>
</feature>
<dbReference type="GO" id="GO:0005509">
    <property type="term" value="F:calcium ion binding"/>
    <property type="evidence" value="ECO:0007669"/>
    <property type="project" value="InterPro"/>
</dbReference>
<gene>
    <name evidence="4" type="primary">Calm4</name>
    <name evidence="4" type="ORF">AK812_SmicGene8660</name>
</gene>
<dbReference type="Proteomes" id="UP000186817">
    <property type="component" value="Unassembled WGS sequence"/>
</dbReference>
<keyword evidence="1" id="KW-0106">Calcium</keyword>
<keyword evidence="5" id="KW-1185">Reference proteome</keyword>
<proteinExistence type="predicted"/>
<evidence type="ECO:0000256" key="2">
    <source>
        <dbReference type="SAM" id="Coils"/>
    </source>
</evidence>
<dbReference type="Pfam" id="PF13499">
    <property type="entry name" value="EF-hand_7"/>
    <property type="match status" value="1"/>
</dbReference>
<evidence type="ECO:0000256" key="1">
    <source>
        <dbReference type="ARBA" id="ARBA00022837"/>
    </source>
</evidence>
<organism evidence="4 5">
    <name type="scientific">Symbiodinium microadriaticum</name>
    <name type="common">Dinoflagellate</name>
    <name type="synonym">Zooxanthella microadriatica</name>
    <dbReference type="NCBI Taxonomy" id="2951"/>
    <lineage>
        <taxon>Eukaryota</taxon>
        <taxon>Sar</taxon>
        <taxon>Alveolata</taxon>
        <taxon>Dinophyceae</taxon>
        <taxon>Suessiales</taxon>
        <taxon>Symbiodiniaceae</taxon>
        <taxon>Symbiodinium</taxon>
    </lineage>
</organism>
<name>A0A1Q9EKB9_SYMMI</name>
<comment type="caution">
    <text evidence="4">The sequence shown here is derived from an EMBL/GenBank/DDBJ whole genome shotgun (WGS) entry which is preliminary data.</text>
</comment>
<evidence type="ECO:0000259" key="3">
    <source>
        <dbReference type="PROSITE" id="PS50222"/>
    </source>
</evidence>
<dbReference type="InterPro" id="IPR024743">
    <property type="entry name" value="Dynein_HC_stalk"/>
</dbReference>
<dbReference type="CDD" id="cd00051">
    <property type="entry name" value="EFh"/>
    <property type="match status" value="1"/>
</dbReference>
<keyword evidence="2" id="KW-0175">Coiled coil</keyword>
<dbReference type="InterPro" id="IPR011992">
    <property type="entry name" value="EF-hand-dom_pair"/>
</dbReference>
<reference evidence="4 5" key="1">
    <citation type="submission" date="2016-02" db="EMBL/GenBank/DDBJ databases">
        <title>Genome analysis of coral dinoflagellate symbionts highlights evolutionary adaptations to a symbiotic lifestyle.</title>
        <authorList>
            <person name="Aranda M."/>
            <person name="Li Y."/>
            <person name="Liew Y.J."/>
            <person name="Baumgarten S."/>
            <person name="Simakov O."/>
            <person name="Wilson M."/>
            <person name="Piel J."/>
            <person name="Ashoor H."/>
            <person name="Bougouffa S."/>
            <person name="Bajic V.B."/>
            <person name="Ryu T."/>
            <person name="Ravasi T."/>
            <person name="Bayer T."/>
            <person name="Micklem G."/>
            <person name="Kim H."/>
            <person name="Bhak J."/>
            <person name="Lajeunesse T.C."/>
            <person name="Voolstra C.R."/>
        </authorList>
    </citation>
    <scope>NUCLEOTIDE SEQUENCE [LARGE SCALE GENOMIC DNA]</scope>
    <source>
        <strain evidence="4 5">CCMP2467</strain>
    </source>
</reference>
<dbReference type="EMBL" id="LSRX01000130">
    <property type="protein sequence ID" value="OLQ07865.1"/>
    <property type="molecule type" value="Genomic_DNA"/>
</dbReference>
<dbReference type="InterPro" id="IPR018247">
    <property type="entry name" value="EF_Hand_1_Ca_BS"/>
</dbReference>
<dbReference type="Pfam" id="PF12777">
    <property type="entry name" value="MT"/>
    <property type="match status" value="1"/>
</dbReference>
<dbReference type="SMART" id="SM00054">
    <property type="entry name" value="EFh"/>
    <property type="match status" value="2"/>
</dbReference>
<accession>A0A1Q9EKB9</accession>
<evidence type="ECO:0000313" key="4">
    <source>
        <dbReference type="EMBL" id="OLQ07865.1"/>
    </source>
</evidence>
<feature type="domain" description="EF-hand" evidence="3">
    <location>
        <begin position="35"/>
        <end position="70"/>
    </location>
</feature>
<dbReference type="Gene3D" id="1.20.920.60">
    <property type="match status" value="1"/>
</dbReference>
<dbReference type="PROSITE" id="PS50222">
    <property type="entry name" value="EF_HAND_2"/>
    <property type="match status" value="2"/>
</dbReference>